<dbReference type="AlphaFoldDB" id="C5K781"/>
<dbReference type="InterPro" id="IPR011989">
    <property type="entry name" value="ARM-like"/>
</dbReference>
<dbReference type="InterPro" id="IPR033712">
    <property type="entry name" value="Pumilio_RNA-bd"/>
</dbReference>
<dbReference type="GO" id="GO:0003729">
    <property type="term" value="F:mRNA binding"/>
    <property type="evidence" value="ECO:0007669"/>
    <property type="project" value="TreeGrafter"/>
</dbReference>
<evidence type="ECO:0000313" key="6">
    <source>
        <dbReference type="Proteomes" id="UP000007800"/>
    </source>
</evidence>
<feature type="compositionally biased region" description="Polar residues" evidence="3">
    <location>
        <begin position="244"/>
        <end position="267"/>
    </location>
</feature>
<dbReference type="InterPro" id="IPR001313">
    <property type="entry name" value="Pumilio_RNA-bd_rpt"/>
</dbReference>
<feature type="repeat" description="Pumilio" evidence="2">
    <location>
        <begin position="545"/>
        <end position="586"/>
    </location>
</feature>
<reference evidence="5 6" key="1">
    <citation type="submission" date="2008-07" db="EMBL/GenBank/DDBJ databases">
        <authorList>
            <person name="El-Sayed N."/>
            <person name="Caler E."/>
            <person name="Inman J."/>
            <person name="Amedeo P."/>
            <person name="Hass B."/>
            <person name="Wortman J."/>
        </authorList>
    </citation>
    <scope>NUCLEOTIDE SEQUENCE [LARGE SCALE GENOMIC DNA]</scope>
    <source>
        <strain evidence="6">ATCC 50983 / TXsc</strain>
    </source>
</reference>
<gene>
    <name evidence="5" type="ORF">Pmar_PMAR012394</name>
</gene>
<dbReference type="Pfam" id="PF00806">
    <property type="entry name" value="PUF"/>
    <property type="match status" value="8"/>
</dbReference>
<feature type="repeat" description="Pumilio" evidence="2">
    <location>
        <begin position="293"/>
        <end position="329"/>
    </location>
</feature>
<dbReference type="GO" id="GO:0010608">
    <property type="term" value="P:post-transcriptional regulation of gene expression"/>
    <property type="evidence" value="ECO:0007669"/>
    <property type="project" value="TreeGrafter"/>
</dbReference>
<dbReference type="SUPFAM" id="SSF48371">
    <property type="entry name" value="ARM repeat"/>
    <property type="match status" value="1"/>
</dbReference>
<protein>
    <submittedName>
        <fullName evidence="5">Pumilio, putative</fullName>
    </submittedName>
</protein>
<dbReference type="RefSeq" id="XP_002787620.1">
    <property type="nucleotide sequence ID" value="XM_002787574.1"/>
</dbReference>
<feature type="region of interest" description="Disordered" evidence="3">
    <location>
        <begin position="1"/>
        <end position="67"/>
    </location>
</feature>
<dbReference type="OrthoDB" id="668540at2759"/>
<evidence type="ECO:0000259" key="4">
    <source>
        <dbReference type="PROSITE" id="PS50303"/>
    </source>
</evidence>
<keyword evidence="1" id="KW-0677">Repeat</keyword>
<feature type="repeat" description="Pumilio" evidence="2">
    <location>
        <begin position="401"/>
        <end position="436"/>
    </location>
</feature>
<evidence type="ECO:0000313" key="5">
    <source>
        <dbReference type="EMBL" id="EER19416.1"/>
    </source>
</evidence>
<feature type="compositionally biased region" description="Polar residues" evidence="3">
    <location>
        <begin position="1"/>
        <end position="11"/>
    </location>
</feature>
<dbReference type="PANTHER" id="PTHR12537">
    <property type="entry name" value="RNA BINDING PROTEIN PUMILIO-RELATED"/>
    <property type="match status" value="1"/>
</dbReference>
<feature type="compositionally biased region" description="Low complexity" evidence="3">
    <location>
        <begin position="148"/>
        <end position="169"/>
    </location>
</feature>
<dbReference type="InterPro" id="IPR016024">
    <property type="entry name" value="ARM-type_fold"/>
</dbReference>
<evidence type="ECO:0000256" key="2">
    <source>
        <dbReference type="PROSITE-ProRule" id="PRU00317"/>
    </source>
</evidence>
<sequence length="645" mass="70656">MTDNNNNNSQKPEAFTESAAAAPPGFPPAVGPEEQSRLVVPGIRQVGPGGEGTTNNDSAPEPWDVSPAGEYTVQQRKLRELIPKTPSPSYSYDVNFGQAQAVKDGQQPAPIMPRFFPFMAPPAQASDGGATQGNQGLLGTTGMYFSQPGYQQQQGGGAAAATTAAPSSAVWNPPIKTTPQVPGPDQQVRVVPVPGTTPPQQTAQPTAGLGAPQVFMQQQQQQQAGQRGYRQGSWDGQQERRGPRQQSKPQRSSRMSRGDSMQASEVGSTRAQNILGQLRARGGQLPPGMKLGDVAADAVELAMDQYGSRFLQNALETATPSERHDVFLAVLSSAQQLTTDPFGNYVIQKLFDHLPEEHIVILSEQLLGDILRLSFHMYGCRVVQKVLENVNAEQQVLIVNELKGHVVDCVEDQNGNHVIQKCIETLPTQTLGFIVDEFRGNVTRMSLHCYGCRVVQRLIERLPEEMSEPLMQEVVENLWMLSQDQYGNYVVQHVVEHGPNNFKNAVVKAVAANIEQYGCHKFASNVVEKALLSGSRQNQDEIIGAVIGSAGPDAPLHSMTVDKFANYVVQRCLELSQGTNREHLVNMLQLDLPNLRKVTYGKHIASAVEKLIQNPNAVITHQAHQNQGRQMQRHGQNQYQQQRRS</sequence>
<dbReference type="SMART" id="SM00025">
    <property type="entry name" value="Pumilio"/>
    <property type="match status" value="8"/>
</dbReference>
<feature type="compositionally biased region" description="Low complexity" evidence="3">
    <location>
        <begin position="186"/>
        <end position="208"/>
    </location>
</feature>
<dbReference type="Proteomes" id="UP000007800">
    <property type="component" value="Unassembled WGS sequence"/>
</dbReference>
<feature type="domain" description="PUM-HD" evidence="4">
    <location>
        <begin position="270"/>
        <end position="612"/>
    </location>
</feature>
<dbReference type="EMBL" id="GG671079">
    <property type="protein sequence ID" value="EER19416.1"/>
    <property type="molecule type" value="Genomic_DNA"/>
</dbReference>
<organism evidence="6">
    <name type="scientific">Perkinsus marinus (strain ATCC 50983 / TXsc)</name>
    <dbReference type="NCBI Taxonomy" id="423536"/>
    <lineage>
        <taxon>Eukaryota</taxon>
        <taxon>Sar</taxon>
        <taxon>Alveolata</taxon>
        <taxon>Perkinsozoa</taxon>
        <taxon>Perkinsea</taxon>
        <taxon>Perkinsida</taxon>
        <taxon>Perkinsidae</taxon>
        <taxon>Perkinsus</taxon>
    </lineage>
</organism>
<feature type="region of interest" description="Disordered" evidence="3">
    <location>
        <begin position="148"/>
        <end position="267"/>
    </location>
</feature>
<dbReference type="Gene3D" id="1.25.10.10">
    <property type="entry name" value="Leucine-rich Repeat Variant"/>
    <property type="match status" value="1"/>
</dbReference>
<feature type="repeat" description="Pumilio" evidence="2">
    <location>
        <begin position="365"/>
        <end position="400"/>
    </location>
</feature>
<dbReference type="PANTHER" id="PTHR12537:SF12">
    <property type="entry name" value="MATERNAL PROTEIN PUMILIO"/>
    <property type="match status" value="1"/>
</dbReference>
<dbReference type="OMA" id="PEEHIVI"/>
<dbReference type="PROSITE" id="PS50303">
    <property type="entry name" value="PUM_HD"/>
    <property type="match status" value="1"/>
</dbReference>
<evidence type="ECO:0000256" key="1">
    <source>
        <dbReference type="ARBA" id="ARBA00022737"/>
    </source>
</evidence>
<feature type="compositionally biased region" description="Low complexity" evidence="3">
    <location>
        <begin position="217"/>
        <end position="232"/>
    </location>
</feature>
<feature type="repeat" description="Pumilio" evidence="2">
    <location>
        <begin position="437"/>
        <end position="472"/>
    </location>
</feature>
<dbReference type="InterPro" id="IPR033133">
    <property type="entry name" value="PUM-HD"/>
</dbReference>
<accession>C5K781</accession>
<feature type="compositionally biased region" description="Low complexity" evidence="3">
    <location>
        <begin position="629"/>
        <end position="645"/>
    </location>
</feature>
<name>C5K781_PERM5</name>
<evidence type="ECO:0000256" key="3">
    <source>
        <dbReference type="SAM" id="MobiDB-lite"/>
    </source>
</evidence>
<dbReference type="PROSITE" id="PS50302">
    <property type="entry name" value="PUM"/>
    <property type="match status" value="6"/>
</dbReference>
<dbReference type="GO" id="GO:0005737">
    <property type="term" value="C:cytoplasm"/>
    <property type="evidence" value="ECO:0007669"/>
    <property type="project" value="TreeGrafter"/>
</dbReference>
<feature type="repeat" description="Pumilio" evidence="2">
    <location>
        <begin position="473"/>
        <end position="508"/>
    </location>
</feature>
<dbReference type="GeneID" id="9039677"/>
<keyword evidence="6" id="KW-1185">Reference proteome</keyword>
<dbReference type="CDD" id="cd07920">
    <property type="entry name" value="Pumilio"/>
    <property type="match status" value="1"/>
</dbReference>
<dbReference type="InParanoid" id="C5K781"/>
<feature type="region of interest" description="Disordered" evidence="3">
    <location>
        <begin position="622"/>
        <end position="645"/>
    </location>
</feature>
<proteinExistence type="predicted"/>